<evidence type="ECO:0000313" key="2">
    <source>
        <dbReference type="EMBL" id="QTX09551.1"/>
    </source>
</evidence>
<dbReference type="EMBL" id="JAFMPM010000008">
    <property type="protein sequence ID" value="MBO0614732.1"/>
    <property type="molecule type" value="Genomic_DNA"/>
</dbReference>
<accession>A0A8B0SED9</accession>
<evidence type="ECO:0000313" key="3">
    <source>
        <dbReference type="Proteomes" id="UP000664466"/>
    </source>
</evidence>
<gene>
    <name evidence="2" type="ORF">J1836_013075</name>
    <name evidence="1" type="ORF">J1836_17685</name>
</gene>
<protein>
    <submittedName>
        <fullName evidence="2">Uncharacterized protein</fullName>
    </submittedName>
</protein>
<dbReference type="EMBL" id="CP072748">
    <property type="protein sequence ID" value="QTX09551.1"/>
    <property type="molecule type" value="Genomic_DNA"/>
</dbReference>
<reference evidence="1 3" key="1">
    <citation type="submission" date="2021-03" db="EMBL/GenBank/DDBJ databases">
        <title>Draft genome and methylome analysis of Thiotrix fructosivoruns ATCC 49748.</title>
        <authorList>
            <person name="Fomenkov A."/>
            <person name="Grabovich M.Y."/>
            <person name="Roberts R.J."/>
        </authorList>
    </citation>
    <scope>NUCLEOTIDE SEQUENCE [LARGE SCALE GENOMIC DNA]</scope>
    <source>
        <strain evidence="1 3">ATCC 49748</strain>
    </source>
</reference>
<dbReference type="AlphaFoldDB" id="A0A8B0SED9"/>
<name>A0A8B0SED9_9GAMM</name>
<reference evidence="2" key="2">
    <citation type="submission" date="2021-04" db="EMBL/GenBank/DDBJ databases">
        <title>Complete Genome and methylome analysis of Thiothrix fructosivorans ATCC 49748.</title>
        <authorList>
            <person name="Fomenkov A."/>
            <person name="Sun L."/>
            <person name="Vincze T."/>
            <person name="Grabovich M.Y."/>
            <person name="Roberts R.J."/>
        </authorList>
    </citation>
    <scope>NUCLEOTIDE SEQUENCE</scope>
    <source>
        <strain evidence="2">ATCC 49748</strain>
    </source>
</reference>
<proteinExistence type="predicted"/>
<dbReference type="RefSeq" id="WP_207252436.1">
    <property type="nucleotide sequence ID" value="NZ_JAFMPM010000008.1"/>
</dbReference>
<sequence>MLNHKAVLNIQRALGDLSGEWRSLKGLGERSEEIVHQYNQLLNILLDWGWDAYIDGLDPDCMLPDRLMGRRYLIAAKDSIPPDHAGY</sequence>
<evidence type="ECO:0000313" key="1">
    <source>
        <dbReference type="EMBL" id="MBO0614732.1"/>
    </source>
</evidence>
<keyword evidence="3" id="KW-1185">Reference proteome</keyword>
<organism evidence="2">
    <name type="scientific">Thiothrix fructosivorans</name>
    <dbReference type="NCBI Taxonomy" id="111770"/>
    <lineage>
        <taxon>Bacteria</taxon>
        <taxon>Pseudomonadati</taxon>
        <taxon>Pseudomonadota</taxon>
        <taxon>Gammaproteobacteria</taxon>
        <taxon>Thiotrichales</taxon>
        <taxon>Thiotrichaceae</taxon>
        <taxon>Thiothrix</taxon>
    </lineage>
</organism>
<dbReference type="Proteomes" id="UP000664466">
    <property type="component" value="Unassembled WGS sequence"/>
</dbReference>